<keyword evidence="3" id="KW-1185">Reference proteome</keyword>
<protein>
    <submittedName>
        <fullName evidence="2">Chemosensory receptor a</fullName>
    </submittedName>
</protein>
<feature type="transmembrane region" description="Helical" evidence="1">
    <location>
        <begin position="123"/>
        <end position="151"/>
    </location>
</feature>
<feature type="transmembrane region" description="Helical" evidence="1">
    <location>
        <begin position="20"/>
        <end position="41"/>
    </location>
</feature>
<gene>
    <name evidence="2" type="ORF">PoB_002529900</name>
</gene>
<sequence>MDVRIPFDATNVSFLTGSMPWAFISRTVAWITALVSFERCLRILVPLKVKKTHNIKKHFNSSDYHFPIHCLSRYNWIYKLRKLSSWRKSVTSAKIQWKHKPGENPAPNSPPTQERSFCKEERLVGIVVAIATIFIVSYTPTCIMLLCSTIFDEFFFFGVYKRMFIVCGMATFLAQTISVGVNILIYYYMASKFRSALRCLLCLDRQ</sequence>
<accession>A0AAV3ZWK0</accession>
<evidence type="ECO:0000256" key="1">
    <source>
        <dbReference type="SAM" id="Phobius"/>
    </source>
</evidence>
<dbReference type="AlphaFoldDB" id="A0AAV3ZWK0"/>
<keyword evidence="1" id="KW-0812">Transmembrane</keyword>
<dbReference type="SUPFAM" id="SSF81321">
    <property type="entry name" value="Family A G protein-coupled receptor-like"/>
    <property type="match status" value="1"/>
</dbReference>
<dbReference type="EMBL" id="BLXT01002861">
    <property type="protein sequence ID" value="GFN98793.1"/>
    <property type="molecule type" value="Genomic_DNA"/>
</dbReference>
<organism evidence="2 3">
    <name type="scientific">Plakobranchus ocellatus</name>
    <dbReference type="NCBI Taxonomy" id="259542"/>
    <lineage>
        <taxon>Eukaryota</taxon>
        <taxon>Metazoa</taxon>
        <taxon>Spiralia</taxon>
        <taxon>Lophotrochozoa</taxon>
        <taxon>Mollusca</taxon>
        <taxon>Gastropoda</taxon>
        <taxon>Heterobranchia</taxon>
        <taxon>Euthyneura</taxon>
        <taxon>Panpulmonata</taxon>
        <taxon>Sacoglossa</taxon>
        <taxon>Placobranchoidea</taxon>
        <taxon>Plakobranchidae</taxon>
        <taxon>Plakobranchus</taxon>
    </lineage>
</organism>
<proteinExistence type="predicted"/>
<keyword evidence="1" id="KW-0472">Membrane</keyword>
<evidence type="ECO:0000313" key="2">
    <source>
        <dbReference type="EMBL" id="GFN98793.1"/>
    </source>
</evidence>
<keyword evidence="2" id="KW-0675">Receptor</keyword>
<keyword evidence="1" id="KW-1133">Transmembrane helix</keyword>
<dbReference type="Proteomes" id="UP000735302">
    <property type="component" value="Unassembled WGS sequence"/>
</dbReference>
<comment type="caution">
    <text evidence="2">The sequence shown here is derived from an EMBL/GenBank/DDBJ whole genome shotgun (WGS) entry which is preliminary data.</text>
</comment>
<reference evidence="2 3" key="1">
    <citation type="journal article" date="2021" name="Elife">
        <title>Chloroplast acquisition without the gene transfer in kleptoplastic sea slugs, Plakobranchus ocellatus.</title>
        <authorList>
            <person name="Maeda T."/>
            <person name="Takahashi S."/>
            <person name="Yoshida T."/>
            <person name="Shimamura S."/>
            <person name="Takaki Y."/>
            <person name="Nagai Y."/>
            <person name="Toyoda A."/>
            <person name="Suzuki Y."/>
            <person name="Arimoto A."/>
            <person name="Ishii H."/>
            <person name="Satoh N."/>
            <person name="Nishiyama T."/>
            <person name="Hasebe M."/>
            <person name="Maruyama T."/>
            <person name="Minagawa J."/>
            <person name="Obokata J."/>
            <person name="Shigenobu S."/>
        </authorList>
    </citation>
    <scope>NUCLEOTIDE SEQUENCE [LARGE SCALE GENOMIC DNA]</scope>
</reference>
<feature type="transmembrane region" description="Helical" evidence="1">
    <location>
        <begin position="163"/>
        <end position="188"/>
    </location>
</feature>
<name>A0AAV3ZWK0_9GAST</name>
<evidence type="ECO:0000313" key="3">
    <source>
        <dbReference type="Proteomes" id="UP000735302"/>
    </source>
</evidence>
<dbReference type="Gene3D" id="1.20.1070.10">
    <property type="entry name" value="Rhodopsin 7-helix transmembrane proteins"/>
    <property type="match status" value="1"/>
</dbReference>